<dbReference type="GO" id="GO:0042803">
    <property type="term" value="F:protein homodimerization activity"/>
    <property type="evidence" value="ECO:0007669"/>
    <property type="project" value="InterPro"/>
</dbReference>
<dbReference type="PRINTS" id="PR00773">
    <property type="entry name" value="GRPEPROTEIN"/>
</dbReference>
<dbReference type="SUPFAM" id="SSF58014">
    <property type="entry name" value="Coiled-coil domain of nucleotide exchange factor GrpE"/>
    <property type="match status" value="1"/>
</dbReference>
<dbReference type="EMBL" id="FMYW01000010">
    <property type="protein sequence ID" value="SDC56977.1"/>
    <property type="molecule type" value="Genomic_DNA"/>
</dbReference>
<comment type="function">
    <text evidence="3 4">Participates actively in the response to hyperosmotic and heat shock by preventing the aggregation of stress-denatured proteins, in association with DnaK and GrpE. It is the nucleotide exchange factor for DnaK and may function as a thermosensor. Unfolded proteins bind initially to DnaJ; upon interaction with the DnaJ-bound protein, DnaK hydrolyzes its bound ATP, resulting in the formation of a stable complex. GrpE releases ADP from DnaK; ATP binding to DnaK triggers the release of the substrate protein, thus completing the reaction cycle. Several rounds of ATP-dependent interactions between DnaJ, DnaK and GrpE are required for fully efficient folding.</text>
</comment>
<dbReference type="SUPFAM" id="SSF51064">
    <property type="entry name" value="Head domain of nucleotide exchange factor GrpE"/>
    <property type="match status" value="1"/>
</dbReference>
<accession>A0A1G6MP29</accession>
<dbReference type="Proteomes" id="UP000198943">
    <property type="component" value="Unassembled WGS sequence"/>
</dbReference>
<keyword evidence="2 3" id="KW-0143">Chaperone</keyword>
<evidence type="ECO:0000256" key="5">
    <source>
        <dbReference type="RuleBase" id="RU004478"/>
    </source>
</evidence>
<reference evidence="8" key="1">
    <citation type="submission" date="2016-10" db="EMBL/GenBank/DDBJ databases">
        <authorList>
            <person name="Varghese N."/>
            <person name="Submissions S."/>
        </authorList>
    </citation>
    <scope>NUCLEOTIDE SEQUENCE [LARGE SCALE GENOMIC DNA]</scope>
    <source>
        <strain evidence="8">DSM 11005</strain>
    </source>
</reference>
<dbReference type="GO" id="GO:0000774">
    <property type="term" value="F:adenyl-nucleotide exchange factor activity"/>
    <property type="evidence" value="ECO:0007669"/>
    <property type="project" value="InterPro"/>
</dbReference>
<dbReference type="GO" id="GO:0051082">
    <property type="term" value="F:unfolded protein binding"/>
    <property type="evidence" value="ECO:0007669"/>
    <property type="project" value="TreeGrafter"/>
</dbReference>
<organism evidence="7 8">
    <name type="scientific">Succiniclasticum ruminis</name>
    <dbReference type="NCBI Taxonomy" id="40841"/>
    <lineage>
        <taxon>Bacteria</taxon>
        <taxon>Bacillati</taxon>
        <taxon>Bacillota</taxon>
        <taxon>Negativicutes</taxon>
        <taxon>Acidaminococcales</taxon>
        <taxon>Acidaminococcaceae</taxon>
        <taxon>Succiniclasticum</taxon>
    </lineage>
</organism>
<keyword evidence="8" id="KW-1185">Reference proteome</keyword>
<keyword evidence="3" id="KW-0963">Cytoplasm</keyword>
<dbReference type="Gene3D" id="3.90.20.20">
    <property type="match status" value="1"/>
</dbReference>
<dbReference type="PANTHER" id="PTHR21237:SF23">
    <property type="entry name" value="GRPE PROTEIN HOMOLOG, MITOCHONDRIAL"/>
    <property type="match status" value="1"/>
</dbReference>
<feature type="region of interest" description="Disordered" evidence="6">
    <location>
        <begin position="1"/>
        <end position="68"/>
    </location>
</feature>
<proteinExistence type="inferred from homology"/>
<dbReference type="InterPro" id="IPR009012">
    <property type="entry name" value="GrpE_head"/>
</dbReference>
<comment type="subunit">
    <text evidence="3">Homodimer.</text>
</comment>
<evidence type="ECO:0000256" key="4">
    <source>
        <dbReference type="RuleBase" id="RU000639"/>
    </source>
</evidence>
<dbReference type="GO" id="GO:0051087">
    <property type="term" value="F:protein-folding chaperone binding"/>
    <property type="evidence" value="ECO:0007669"/>
    <property type="project" value="InterPro"/>
</dbReference>
<comment type="subcellular location">
    <subcellularLocation>
        <location evidence="3">Cytoplasm</location>
    </subcellularLocation>
</comment>
<dbReference type="Gene3D" id="2.30.22.10">
    <property type="entry name" value="Head domain of nucleotide exchange factor GrpE"/>
    <property type="match status" value="1"/>
</dbReference>
<dbReference type="InterPro" id="IPR000740">
    <property type="entry name" value="GrpE"/>
</dbReference>
<comment type="similarity">
    <text evidence="1 3 5">Belongs to the GrpE family.</text>
</comment>
<dbReference type="CDD" id="cd00446">
    <property type="entry name" value="GrpE"/>
    <property type="match status" value="1"/>
</dbReference>
<keyword evidence="3 4" id="KW-0346">Stress response</keyword>
<evidence type="ECO:0000256" key="1">
    <source>
        <dbReference type="ARBA" id="ARBA00009054"/>
    </source>
</evidence>
<evidence type="ECO:0000313" key="8">
    <source>
        <dbReference type="Proteomes" id="UP000198943"/>
    </source>
</evidence>
<dbReference type="AlphaFoldDB" id="A0A1G6MP29"/>
<dbReference type="NCBIfam" id="NF010738">
    <property type="entry name" value="PRK14140.1"/>
    <property type="match status" value="1"/>
</dbReference>
<evidence type="ECO:0000256" key="3">
    <source>
        <dbReference type="HAMAP-Rule" id="MF_01151"/>
    </source>
</evidence>
<sequence length="228" mass="25443">MLFKRKSEEEIREEVDPSLNENVQAGEETVTGSAPEEAETPGTGNGEGTAGNAAEEVKPEETAEETLEDVQAKLTATAALLKTKEEEATETKNRLLRLQADFDNFRRRNTAEREELATYVTISVVNKFLQILDNFERAEAAAENATDVQSVVDGMAGIQKQFVKTLEDLGVKEIPAQGEKFNPNFHEAVMRGQNPEMEDETIDMVFEKGYQLHDKVVRHSKVRVISNE</sequence>
<dbReference type="HAMAP" id="MF_01151">
    <property type="entry name" value="GrpE"/>
    <property type="match status" value="1"/>
</dbReference>
<evidence type="ECO:0000256" key="2">
    <source>
        <dbReference type="ARBA" id="ARBA00023186"/>
    </source>
</evidence>
<dbReference type="GO" id="GO:0005737">
    <property type="term" value="C:cytoplasm"/>
    <property type="evidence" value="ECO:0007669"/>
    <property type="project" value="UniProtKB-SubCell"/>
</dbReference>
<gene>
    <name evidence="3" type="primary">grpE</name>
    <name evidence="7" type="ORF">SAMN04487864_11051</name>
</gene>
<dbReference type="PANTHER" id="PTHR21237">
    <property type="entry name" value="GRPE PROTEIN"/>
    <property type="match status" value="1"/>
</dbReference>
<protein>
    <recommendedName>
        <fullName evidence="3 4">Protein GrpE</fullName>
    </recommendedName>
    <alternativeName>
        <fullName evidence="3">HSP-70 cofactor</fullName>
    </alternativeName>
</protein>
<dbReference type="InterPro" id="IPR013805">
    <property type="entry name" value="GrpE_CC"/>
</dbReference>
<dbReference type="PROSITE" id="PS01071">
    <property type="entry name" value="GRPE"/>
    <property type="match status" value="1"/>
</dbReference>
<evidence type="ECO:0000313" key="7">
    <source>
        <dbReference type="EMBL" id="SDC56977.1"/>
    </source>
</evidence>
<evidence type="ECO:0000256" key="6">
    <source>
        <dbReference type="SAM" id="MobiDB-lite"/>
    </source>
</evidence>
<dbReference type="Pfam" id="PF01025">
    <property type="entry name" value="GrpE"/>
    <property type="match status" value="1"/>
</dbReference>
<dbReference type="GO" id="GO:0006457">
    <property type="term" value="P:protein folding"/>
    <property type="evidence" value="ECO:0007669"/>
    <property type="project" value="InterPro"/>
</dbReference>
<name>A0A1G6MP29_9FIRM</name>